<dbReference type="InterPro" id="IPR026082">
    <property type="entry name" value="ABCA"/>
</dbReference>
<comment type="subcellular location">
    <subcellularLocation>
        <location evidence="1">Membrane</location>
        <topology evidence="1">Multi-pass membrane protein</topology>
    </subcellularLocation>
</comment>
<dbReference type="GO" id="GO:0005319">
    <property type="term" value="F:lipid transporter activity"/>
    <property type="evidence" value="ECO:0007669"/>
    <property type="project" value="TreeGrafter"/>
</dbReference>
<dbReference type="OrthoDB" id="6512918at2759"/>
<dbReference type="GO" id="GO:0005524">
    <property type="term" value="F:ATP binding"/>
    <property type="evidence" value="ECO:0007669"/>
    <property type="project" value="UniProtKB-KW"/>
</dbReference>
<gene>
    <name evidence="7" type="ORF">FBUS_08741</name>
</gene>
<proteinExistence type="predicted"/>
<name>A0A8E0VLS0_9TREM</name>
<evidence type="ECO:0000256" key="4">
    <source>
        <dbReference type="ARBA" id="ARBA00023136"/>
    </source>
</evidence>
<evidence type="ECO:0000313" key="8">
    <source>
        <dbReference type="Proteomes" id="UP000728185"/>
    </source>
</evidence>
<feature type="transmembrane region" description="Helical" evidence="5">
    <location>
        <begin position="179"/>
        <end position="202"/>
    </location>
</feature>
<keyword evidence="7" id="KW-0547">Nucleotide-binding</keyword>
<evidence type="ECO:0000256" key="1">
    <source>
        <dbReference type="ARBA" id="ARBA00004141"/>
    </source>
</evidence>
<dbReference type="InterPro" id="IPR013525">
    <property type="entry name" value="ABC2_TM"/>
</dbReference>
<dbReference type="GO" id="GO:0140359">
    <property type="term" value="F:ABC-type transporter activity"/>
    <property type="evidence" value="ECO:0007669"/>
    <property type="project" value="InterPro"/>
</dbReference>
<evidence type="ECO:0000256" key="3">
    <source>
        <dbReference type="ARBA" id="ARBA00022989"/>
    </source>
</evidence>
<keyword evidence="4 5" id="KW-0472">Membrane</keyword>
<dbReference type="AlphaFoldDB" id="A0A8E0VLS0"/>
<keyword evidence="7" id="KW-0067">ATP-binding</keyword>
<dbReference type="EMBL" id="LUCM01000365">
    <property type="protein sequence ID" value="KAA0200667.1"/>
    <property type="molecule type" value="Genomic_DNA"/>
</dbReference>
<dbReference type="Pfam" id="PF12698">
    <property type="entry name" value="ABC2_membrane_3"/>
    <property type="match status" value="1"/>
</dbReference>
<evidence type="ECO:0000259" key="6">
    <source>
        <dbReference type="Pfam" id="PF12698"/>
    </source>
</evidence>
<protein>
    <submittedName>
        <fullName evidence="7">ATP-binding cassette subfamily A (ABC1) member 3</fullName>
    </submittedName>
</protein>
<evidence type="ECO:0000256" key="2">
    <source>
        <dbReference type="ARBA" id="ARBA00022692"/>
    </source>
</evidence>
<dbReference type="PANTHER" id="PTHR19229:SF250">
    <property type="entry name" value="ABC TRANSPORTER DOMAIN-CONTAINING PROTEIN-RELATED"/>
    <property type="match status" value="1"/>
</dbReference>
<keyword evidence="8" id="KW-1185">Reference proteome</keyword>
<reference evidence="7" key="1">
    <citation type="submission" date="2019-05" db="EMBL/GenBank/DDBJ databases">
        <title>Annotation for the trematode Fasciolopsis buski.</title>
        <authorList>
            <person name="Choi Y.-J."/>
        </authorList>
    </citation>
    <scope>NUCLEOTIDE SEQUENCE</scope>
    <source>
        <strain evidence="7">HT</strain>
        <tissue evidence="7">Whole worm</tissue>
    </source>
</reference>
<dbReference type="PANTHER" id="PTHR19229">
    <property type="entry name" value="ATP-BINDING CASSETTE TRANSPORTER SUBFAMILY A ABCA"/>
    <property type="match status" value="1"/>
</dbReference>
<comment type="caution">
    <text evidence="7">The sequence shown here is derived from an EMBL/GenBank/DDBJ whole genome shotgun (WGS) entry which is preliminary data.</text>
</comment>
<keyword evidence="2 5" id="KW-0812">Transmembrane</keyword>
<evidence type="ECO:0000313" key="7">
    <source>
        <dbReference type="EMBL" id="KAA0200667.1"/>
    </source>
</evidence>
<evidence type="ECO:0000256" key="5">
    <source>
        <dbReference type="SAM" id="Phobius"/>
    </source>
</evidence>
<feature type="domain" description="ABC-2 type transporter transmembrane" evidence="6">
    <location>
        <begin position="142"/>
        <end position="246"/>
    </location>
</feature>
<feature type="transmembrane region" description="Helical" evidence="5">
    <location>
        <begin position="222"/>
        <end position="244"/>
    </location>
</feature>
<accession>A0A8E0VLS0</accession>
<keyword evidence="3 5" id="KW-1133">Transmembrane helix</keyword>
<dbReference type="GO" id="GO:0016020">
    <property type="term" value="C:membrane"/>
    <property type="evidence" value="ECO:0007669"/>
    <property type="project" value="UniProtKB-SubCell"/>
</dbReference>
<sequence>MQHMVVDADTVGFSDEKTMVSFLLLNDSAKDFLAAVVYDDRCSPGNFSYTIRLRNKENWFTHMLYPNFIQRRPRTLNYDASPPNYYSTGFLAIQNSIDKAIIYHLCGKNPEVEFQLYLKRMPFPPYLSDFFVDVIQSKLSDVIVLGIFFPILHAVRLTLSEKQRGIKESLRMVGVSSFVYWSSWMITFLTLMIIVSLAITAFLCIDLTANGAVVPLSNPVMIAQLLVVYSFSLLAFGFFLSTLFKSG</sequence>
<organism evidence="7 8">
    <name type="scientific">Fasciolopsis buskii</name>
    <dbReference type="NCBI Taxonomy" id="27845"/>
    <lineage>
        <taxon>Eukaryota</taxon>
        <taxon>Metazoa</taxon>
        <taxon>Spiralia</taxon>
        <taxon>Lophotrochozoa</taxon>
        <taxon>Platyhelminthes</taxon>
        <taxon>Trematoda</taxon>
        <taxon>Digenea</taxon>
        <taxon>Plagiorchiida</taxon>
        <taxon>Echinostomata</taxon>
        <taxon>Echinostomatoidea</taxon>
        <taxon>Fasciolidae</taxon>
        <taxon>Fasciolopsis</taxon>
    </lineage>
</organism>
<dbReference type="Proteomes" id="UP000728185">
    <property type="component" value="Unassembled WGS sequence"/>
</dbReference>